<protein>
    <submittedName>
        <fullName evidence="1">Uncharacterized protein</fullName>
    </submittedName>
</protein>
<proteinExistence type="predicted"/>
<organism evidence="1 2">
    <name type="scientific">Paraburkholderia aspalathi</name>
    <dbReference type="NCBI Taxonomy" id="1324617"/>
    <lineage>
        <taxon>Bacteria</taxon>
        <taxon>Pseudomonadati</taxon>
        <taxon>Pseudomonadota</taxon>
        <taxon>Betaproteobacteria</taxon>
        <taxon>Burkholderiales</taxon>
        <taxon>Burkholderiaceae</taxon>
        <taxon>Paraburkholderia</taxon>
    </lineage>
</organism>
<dbReference type="Proteomes" id="UP000198844">
    <property type="component" value="Unassembled WGS sequence"/>
</dbReference>
<name>A0A1I7AJI3_9BURK</name>
<accession>A0A1I7AJI3</accession>
<reference evidence="1 2" key="1">
    <citation type="submission" date="2016-10" db="EMBL/GenBank/DDBJ databases">
        <authorList>
            <person name="de Groot N.N."/>
        </authorList>
    </citation>
    <scope>NUCLEOTIDE SEQUENCE [LARGE SCALE GENOMIC DNA]</scope>
    <source>
        <strain evidence="1 2">LMG 27731</strain>
    </source>
</reference>
<dbReference type="AlphaFoldDB" id="A0A1I7AJI3"/>
<dbReference type="EMBL" id="FPBH01000003">
    <property type="protein sequence ID" value="SFT75063.1"/>
    <property type="molecule type" value="Genomic_DNA"/>
</dbReference>
<evidence type="ECO:0000313" key="2">
    <source>
        <dbReference type="Proteomes" id="UP000198844"/>
    </source>
</evidence>
<sequence length="115" mass="12511">MNLPLLSNGAAYTARETRNGVPLAYISEKLAYAIEDAHAAGQAHPEMRLRLSHVMYSQTLAFLALHNMLGAANDSGLPERLLDLEREELRKWINAVVSYGDLLGGGDVGTRNSSC</sequence>
<evidence type="ECO:0000313" key="1">
    <source>
        <dbReference type="EMBL" id="SFT75063.1"/>
    </source>
</evidence>
<gene>
    <name evidence="1" type="ORF">SAMN05192563_1003426</name>
</gene>